<proteinExistence type="predicted"/>
<dbReference type="RefSeq" id="WP_265258258.1">
    <property type="nucleotide sequence ID" value="NZ_QZCV01000002.1"/>
</dbReference>
<evidence type="ECO:0000313" key="3">
    <source>
        <dbReference type="Proteomes" id="UP001208935"/>
    </source>
</evidence>
<dbReference type="SUPFAM" id="SSF51658">
    <property type="entry name" value="Xylose isomerase-like"/>
    <property type="match status" value="1"/>
</dbReference>
<reference evidence="3" key="1">
    <citation type="submission" date="2023-07" db="EMBL/GenBank/DDBJ databases">
        <title>Verminephrobacter genomes.</title>
        <authorList>
            <person name="Lund M.B."/>
        </authorList>
    </citation>
    <scope>NUCLEOTIDE SEQUENCE [LARGE SCALE GENOMIC DNA]</scope>
    <source>
        <strain evidence="3">AtM5-05</strain>
    </source>
</reference>
<organism evidence="2 3">
    <name type="scientific">Verminephrobacter aporrectodeae subsp. tuberculatae</name>
    <dbReference type="NCBI Taxonomy" id="1110392"/>
    <lineage>
        <taxon>Bacteria</taxon>
        <taxon>Pseudomonadati</taxon>
        <taxon>Pseudomonadota</taxon>
        <taxon>Betaproteobacteria</taxon>
        <taxon>Burkholderiales</taxon>
        <taxon>Comamonadaceae</taxon>
        <taxon>Verminephrobacter</taxon>
    </lineage>
</organism>
<feature type="domain" description="Xylose isomerase-like TIM barrel" evidence="1">
    <location>
        <begin position="32"/>
        <end position="277"/>
    </location>
</feature>
<dbReference type="PANTHER" id="PTHR12110">
    <property type="entry name" value="HYDROXYPYRUVATE ISOMERASE"/>
    <property type="match status" value="1"/>
</dbReference>
<dbReference type="InterPro" id="IPR050312">
    <property type="entry name" value="IolE/XylAMocC-like"/>
</dbReference>
<keyword evidence="3" id="KW-1185">Reference proteome</keyword>
<evidence type="ECO:0000313" key="2">
    <source>
        <dbReference type="EMBL" id="MCW5321756.1"/>
    </source>
</evidence>
<dbReference type="Gene3D" id="3.20.20.150">
    <property type="entry name" value="Divalent-metal-dependent TIM barrel enzymes"/>
    <property type="match status" value="1"/>
</dbReference>
<sequence length="282" mass="32025">MMKTFEHIGVSTNLLDDRKSLAASIERLADDFSVIEIEIENDARFWISASGFDVATEVDRCLAVKEKKGLYFSVHGPYLGVRADIANLNEKDRCCAVDLMLRSMALAAHIGATRFTFHPGLLTRDPDDFESLFAQLRKSLVVMAENAVRLGLTLCIENTGNERPRYIKLDDMRHDELCKEFGVRLTMDLVHFASFYGLEDNYLERLLPILEYVDNIHIADMNVPKHIHLPLGAGTYQYDRAIEFVFANGYTGNIIVEERGSKYSEIDYIKAAADYRRRLAAT</sequence>
<dbReference type="GeneID" id="77319983"/>
<dbReference type="InterPro" id="IPR036237">
    <property type="entry name" value="Xyl_isomerase-like_sf"/>
</dbReference>
<comment type="caution">
    <text evidence="2">The sequence shown here is derived from an EMBL/GenBank/DDBJ whole genome shotgun (WGS) entry which is preliminary data.</text>
</comment>
<name>A0ABT3KTU9_9BURK</name>
<gene>
    <name evidence="2" type="ORF">D5039_11505</name>
</gene>
<dbReference type="Proteomes" id="UP001208935">
    <property type="component" value="Unassembled WGS sequence"/>
</dbReference>
<dbReference type="Pfam" id="PF01261">
    <property type="entry name" value="AP_endonuc_2"/>
    <property type="match status" value="1"/>
</dbReference>
<protein>
    <recommendedName>
        <fullName evidence="1">Xylose isomerase-like TIM barrel domain-containing protein</fullName>
    </recommendedName>
</protein>
<dbReference type="EMBL" id="QZCW01000002">
    <property type="protein sequence ID" value="MCW5321756.1"/>
    <property type="molecule type" value="Genomic_DNA"/>
</dbReference>
<dbReference type="InterPro" id="IPR013022">
    <property type="entry name" value="Xyl_isomerase-like_TIM-brl"/>
</dbReference>
<accession>A0ABT3KTU9</accession>
<evidence type="ECO:0000259" key="1">
    <source>
        <dbReference type="Pfam" id="PF01261"/>
    </source>
</evidence>